<dbReference type="InterPro" id="IPR057860">
    <property type="entry name" value="HEAT_RRP12_N"/>
</dbReference>
<evidence type="ECO:0000259" key="5">
    <source>
        <dbReference type="Pfam" id="PF25772"/>
    </source>
</evidence>
<keyword evidence="7" id="KW-1185">Reference proteome</keyword>
<dbReference type="InterPro" id="IPR012978">
    <property type="entry name" value="HEAT_RRP12"/>
</dbReference>
<dbReference type="Proteomes" id="UP000275846">
    <property type="component" value="Unassembled WGS sequence"/>
</dbReference>
<evidence type="ECO:0000256" key="3">
    <source>
        <dbReference type="SAM" id="MobiDB-lite"/>
    </source>
</evidence>
<dbReference type="Pfam" id="PF08161">
    <property type="entry name" value="RRP12_HEAT"/>
    <property type="match status" value="1"/>
</dbReference>
<keyword evidence="2" id="KW-0539">Nucleus</keyword>
<evidence type="ECO:0000256" key="1">
    <source>
        <dbReference type="ARBA" id="ARBA00004123"/>
    </source>
</evidence>
<dbReference type="STRING" id="70667.A0A183T8Q0"/>
<gene>
    <name evidence="6" type="ORF">SSLN_LOCUS12848</name>
</gene>
<comment type="subcellular location">
    <subcellularLocation>
        <location evidence="1">Nucleus</location>
    </subcellularLocation>
</comment>
<feature type="compositionally biased region" description="Acidic residues" evidence="3">
    <location>
        <begin position="1296"/>
        <end position="1305"/>
    </location>
</feature>
<dbReference type="WBParaSite" id="SSLN_0001334601-mRNA-1">
    <property type="protein sequence ID" value="SSLN_0001334601-mRNA-1"/>
    <property type="gene ID" value="SSLN_0001334601"/>
</dbReference>
<dbReference type="OrthoDB" id="2192888at2759"/>
<evidence type="ECO:0000256" key="2">
    <source>
        <dbReference type="ARBA" id="ARBA00023242"/>
    </source>
</evidence>
<dbReference type="PANTHER" id="PTHR48287:SF1">
    <property type="entry name" value="ARM REPEAT SUPERFAMILY PROTEIN"/>
    <property type="match status" value="1"/>
</dbReference>
<feature type="domain" description="RRP12 HEAT" evidence="4">
    <location>
        <begin position="418"/>
        <end position="752"/>
    </location>
</feature>
<dbReference type="PANTHER" id="PTHR48287">
    <property type="entry name" value="ARM REPEAT SUPERFAMILY PROTEIN"/>
    <property type="match status" value="1"/>
</dbReference>
<dbReference type="InterPro" id="IPR016024">
    <property type="entry name" value="ARM-type_fold"/>
</dbReference>
<reference evidence="6 7" key="2">
    <citation type="submission" date="2018-11" db="EMBL/GenBank/DDBJ databases">
        <authorList>
            <consortium name="Pathogen Informatics"/>
        </authorList>
    </citation>
    <scope>NUCLEOTIDE SEQUENCE [LARGE SCALE GENOMIC DNA]</scope>
    <source>
        <strain evidence="6 7">NST_G2</strain>
    </source>
</reference>
<proteinExistence type="predicted"/>
<dbReference type="SUPFAM" id="SSF48371">
    <property type="entry name" value="ARM repeat"/>
    <property type="match status" value="1"/>
</dbReference>
<sequence>MCSSVDTFASWATRVTNCSNPTFDIVINRLWSNPNMQKDVLAVLAGVTKLIQSRNGTESAAEYYAALLSLLNTDSSTKSAEAYLLRLIICKAVPVSLLRKTCSESSKTLTNVLMAALQEDILDISLCKSTLLALGRVLAAQSSDSWSSESVRHTYRIFLQFVDHENPTIRKTCQTAVLEILTSSLSQEGIHHPVCHQTVSHLCTLIRQERNHISTLIRTTDESFGRILRCLNLLKNALPLVPEKDIKIGCECALELTEIPNSLVSFYALLSLVMFPFSGSQLTAFLLSILSKCPFRQHFQVVKATFECLQAIFSGCAKEDSLPLEMAGKLMSALFTCRPQEPSAVESVALQRETESITCWLHCLRNGVAFLITLILNSATTSPDLTNKVAIEHFEHLVKLTLLLVVNTPIPGLRDIARDILLALFADQLNTLLQHGELLDRRPRLLPELCLTIQSALTLSRREAWPHLLRITSQLFRIWPSALPEFTVFQPDLSLPPEITSLIVHVASVRDALVDGAGANEIGVLGTKNTAQLIDEMDRLLLISLESWGIEFVLKDALPLHCLLDELESGSVELRRSWLLPLLARARPSRPCSLAFFFTTLLPLADRGLAVSKAAAANKFSRKMGASSGGSRKFVPLSAILNSGLILARQIWEVLLTFTRKPPSRWSDLVDSGLGGRLVNGLINSKAVRPIILSALRRLVSFANTDEAIKVMRVGARQMIPSILSLYEEQESTNDQQLKQQLRAALIAFFPLLGSKSEKTFPALKKPSYRVLEAVLSSSQPEAEMFVRHNLTSLISLMCKTAPKTSFSDHSTTKPDVLCSNMAELTVSTKPLHKSAKASGITPWKSRLRILRCLLRALTIELSAVEDLPKTTIAPEIEVFINIFLPEVLPQFNHLNNMVRILAGRLLVDMVRACAGLSLADERVTAVFGSRHISSGISDCGTLAVSKLEADDDEDASSYAASHAPTEITSINSAMTIAGMDPALATKVCSALQTVLTRLWPSILELSNDQLKQSSVYATQLIAISKSVIRVLGDTFLRRALLTNLDGQVTSEEDGDVMEQQSPTPAQILAAANTASRTLVSCPNCSLARLGLRLSRLLVAFIGRSVYVSDIVVNIQSLHDSHKHPLRFVVKGLVEKLLRKASVQALQSLMDQSYHKIIRNSAKLQMRRERKRAAATASVTGGSSCKGSKANRDEDVGESDDENGSASRRSGRPVSLRTASVNLNDILAPSSEEEEDTAQREKAQRTSTKASAGLKPAPEQARRRGLAAELETAASIAGLSRRSRRLMAGRTGDDQSSTEDDDSEESLSQPRRPRVRFADEAALEPPSRKRRNRTVSAGDFSTWLVEDTGTEVLDLAEPEALARHTAVASSADMARRTHAQRQGTLGSAAGSKRARLTSLSCFPERDGRLVIEESTVDKQTEHDDWLLPDDEQTGTPPAAAISAAVAAAVASFEKKKTAKSGLSLPGAIYRSARAQGDMKKPGLPDPFAYVPLGAGVSAAAIVGKRKRKNRMVAANVAERRLLLRSMGAGKLRGTKKAVKTTKVSHLQHSTNWILFNSLRVNNTY</sequence>
<feature type="region of interest" description="Disordered" evidence="3">
    <location>
        <begin position="1281"/>
        <end position="1334"/>
    </location>
</feature>
<dbReference type="Pfam" id="PF25772">
    <property type="entry name" value="HEAT_RRP12_N"/>
    <property type="match status" value="1"/>
</dbReference>
<evidence type="ECO:0000313" key="8">
    <source>
        <dbReference type="WBParaSite" id="SSLN_0001334601-mRNA-1"/>
    </source>
</evidence>
<organism evidence="8">
    <name type="scientific">Schistocephalus solidus</name>
    <name type="common">Tapeworm</name>
    <dbReference type="NCBI Taxonomy" id="70667"/>
    <lineage>
        <taxon>Eukaryota</taxon>
        <taxon>Metazoa</taxon>
        <taxon>Spiralia</taxon>
        <taxon>Lophotrochozoa</taxon>
        <taxon>Platyhelminthes</taxon>
        <taxon>Cestoda</taxon>
        <taxon>Eucestoda</taxon>
        <taxon>Diphyllobothriidea</taxon>
        <taxon>Diphyllobothriidae</taxon>
        <taxon>Schistocephalus</taxon>
    </lineage>
</organism>
<feature type="domain" description="RRP12 N-terminal HEAT" evidence="5">
    <location>
        <begin position="37"/>
        <end position="265"/>
    </location>
</feature>
<feature type="region of interest" description="Disordered" evidence="3">
    <location>
        <begin position="1168"/>
        <end position="1267"/>
    </location>
</feature>
<feature type="compositionally biased region" description="Low complexity" evidence="3">
    <location>
        <begin position="1174"/>
        <end position="1183"/>
    </location>
</feature>
<evidence type="ECO:0000313" key="7">
    <source>
        <dbReference type="Proteomes" id="UP000275846"/>
    </source>
</evidence>
<evidence type="ECO:0000259" key="4">
    <source>
        <dbReference type="Pfam" id="PF08161"/>
    </source>
</evidence>
<name>A0A183T8Q0_SCHSO</name>
<dbReference type="GO" id="GO:0005634">
    <property type="term" value="C:nucleus"/>
    <property type="evidence" value="ECO:0007669"/>
    <property type="project" value="UniProtKB-SubCell"/>
</dbReference>
<accession>A0A183T8Q0</accession>
<dbReference type="InterPro" id="IPR052087">
    <property type="entry name" value="RRP12"/>
</dbReference>
<reference evidence="8" key="1">
    <citation type="submission" date="2016-06" db="UniProtKB">
        <authorList>
            <consortium name="WormBaseParasite"/>
        </authorList>
    </citation>
    <scope>IDENTIFICATION</scope>
</reference>
<protein>
    <submittedName>
        <fullName evidence="8">NUC173 domain-containing protein</fullName>
    </submittedName>
</protein>
<evidence type="ECO:0000313" key="6">
    <source>
        <dbReference type="EMBL" id="VDL99233.1"/>
    </source>
</evidence>
<dbReference type="EMBL" id="UYSU01037590">
    <property type="protein sequence ID" value="VDL99233.1"/>
    <property type="molecule type" value="Genomic_DNA"/>
</dbReference>